<organism evidence="5 6">
    <name type="scientific">Candidatus Wolfebacteria bacterium RIFCSPLOWO2_01_FULL_38_11</name>
    <dbReference type="NCBI Taxonomy" id="1802556"/>
    <lineage>
        <taxon>Bacteria</taxon>
        <taxon>Candidatus Wolfeibacteriota</taxon>
    </lineage>
</organism>
<dbReference type="STRING" id="1802556.A2999_00055"/>
<protein>
    <recommendedName>
        <fullName evidence="4">Bacterial type II secretion system protein E domain-containing protein</fullName>
    </recommendedName>
</protein>
<dbReference type="InterPro" id="IPR027417">
    <property type="entry name" value="P-loop_NTPase"/>
</dbReference>
<gene>
    <name evidence="5" type="ORF">A2999_00055</name>
</gene>
<dbReference type="Gene3D" id="3.30.450.90">
    <property type="match status" value="1"/>
</dbReference>
<dbReference type="Gene3D" id="3.40.50.300">
    <property type="entry name" value="P-loop containing nucleotide triphosphate hydrolases"/>
    <property type="match status" value="1"/>
</dbReference>
<dbReference type="PANTHER" id="PTHR30258">
    <property type="entry name" value="TYPE II SECRETION SYSTEM PROTEIN GSPE-RELATED"/>
    <property type="match status" value="1"/>
</dbReference>
<accession>A0A1F8DQZ0</accession>
<evidence type="ECO:0000313" key="5">
    <source>
        <dbReference type="EMBL" id="OGM90389.1"/>
    </source>
</evidence>
<reference evidence="5 6" key="1">
    <citation type="journal article" date="2016" name="Nat. Commun.">
        <title>Thousands of microbial genomes shed light on interconnected biogeochemical processes in an aquifer system.</title>
        <authorList>
            <person name="Anantharaman K."/>
            <person name="Brown C.T."/>
            <person name="Hug L.A."/>
            <person name="Sharon I."/>
            <person name="Castelle C.J."/>
            <person name="Probst A.J."/>
            <person name="Thomas B.C."/>
            <person name="Singh A."/>
            <person name="Wilkins M.J."/>
            <person name="Karaoz U."/>
            <person name="Brodie E.L."/>
            <person name="Williams K.H."/>
            <person name="Hubbard S.S."/>
            <person name="Banfield J.F."/>
        </authorList>
    </citation>
    <scope>NUCLEOTIDE SEQUENCE [LARGE SCALE GENOMIC DNA]</scope>
</reference>
<dbReference type="Pfam" id="PF00437">
    <property type="entry name" value="T2SSE"/>
    <property type="match status" value="1"/>
</dbReference>
<dbReference type="AlphaFoldDB" id="A0A1F8DQZ0"/>
<dbReference type="GO" id="GO:0016887">
    <property type="term" value="F:ATP hydrolysis activity"/>
    <property type="evidence" value="ECO:0007669"/>
    <property type="project" value="TreeGrafter"/>
</dbReference>
<proteinExistence type="inferred from homology"/>
<evidence type="ECO:0000256" key="3">
    <source>
        <dbReference type="ARBA" id="ARBA00022840"/>
    </source>
</evidence>
<evidence type="ECO:0000259" key="4">
    <source>
        <dbReference type="PROSITE" id="PS00662"/>
    </source>
</evidence>
<dbReference type="SUPFAM" id="SSF52540">
    <property type="entry name" value="P-loop containing nucleoside triphosphate hydrolases"/>
    <property type="match status" value="1"/>
</dbReference>
<evidence type="ECO:0000256" key="2">
    <source>
        <dbReference type="ARBA" id="ARBA00022741"/>
    </source>
</evidence>
<dbReference type="PANTHER" id="PTHR30258:SF1">
    <property type="entry name" value="PROTEIN TRANSPORT PROTEIN HOFB HOMOLOG"/>
    <property type="match status" value="1"/>
</dbReference>
<keyword evidence="3" id="KW-0067">ATP-binding</keyword>
<sequence>MFDFYKFVSKEPGKISGKISVGQINDLKKNINSLDGLNQALGLMNLATVDAAMILELILLGAMANRASDIHFEPIDKKIKIRLRIDGILHDVFENQEKSFYFRLLSKIKLLSNLKINIYDEPQDGRFTINLENKEVEVRVAIAPSEFGEVVVMRLLDPEAINISLGELGIREDDLEIIKTELKRPNGLILNTGPTGSGKTTTLYAFLKHKKTPKIKIITIEDPIEYHLEGIEQTQVDEEAGYNFSDGLKSLMRQDPDVILVGEIRDKETGEIGIQAALTGHLVFSTIHANSAAGAIPRLVDLGVKSSSIGSALNLIIAQRLVRKLCDNCKTIKETDNELKIKIEKFLKQLPKRVNKEKFKEIKIFSASKGGCDKCNNSGYKGRIGIYELILNDPEYEKLLIDPNHIALSSHKELDELIFSSAPESAIKKFALEQGMATMQQDGILKIISGMTTFEEVEEVTGRMQF</sequence>
<dbReference type="Proteomes" id="UP000178798">
    <property type="component" value="Unassembled WGS sequence"/>
</dbReference>
<comment type="caution">
    <text evidence="5">The sequence shown here is derived from an EMBL/GenBank/DDBJ whole genome shotgun (WGS) entry which is preliminary data.</text>
</comment>
<evidence type="ECO:0000313" key="6">
    <source>
        <dbReference type="Proteomes" id="UP000178798"/>
    </source>
</evidence>
<dbReference type="GO" id="GO:0005886">
    <property type="term" value="C:plasma membrane"/>
    <property type="evidence" value="ECO:0007669"/>
    <property type="project" value="TreeGrafter"/>
</dbReference>
<dbReference type="EMBL" id="MGIQ01000023">
    <property type="protein sequence ID" value="OGM90389.1"/>
    <property type="molecule type" value="Genomic_DNA"/>
</dbReference>
<dbReference type="GO" id="GO:0005524">
    <property type="term" value="F:ATP binding"/>
    <property type="evidence" value="ECO:0007669"/>
    <property type="project" value="UniProtKB-KW"/>
</dbReference>
<dbReference type="CDD" id="cd01129">
    <property type="entry name" value="PulE-GspE-like"/>
    <property type="match status" value="1"/>
</dbReference>
<name>A0A1F8DQZ0_9BACT</name>
<comment type="similarity">
    <text evidence="1">Belongs to the GSP E family.</text>
</comment>
<dbReference type="PROSITE" id="PS00662">
    <property type="entry name" value="T2SP_E"/>
    <property type="match status" value="1"/>
</dbReference>
<evidence type="ECO:0000256" key="1">
    <source>
        <dbReference type="ARBA" id="ARBA00006611"/>
    </source>
</evidence>
<feature type="domain" description="Bacterial type II secretion system protein E" evidence="4">
    <location>
        <begin position="252"/>
        <end position="266"/>
    </location>
</feature>
<dbReference type="InterPro" id="IPR001482">
    <property type="entry name" value="T2SS/T4SS_dom"/>
</dbReference>
<keyword evidence="2" id="KW-0547">Nucleotide-binding</keyword>